<dbReference type="SUPFAM" id="SSF46689">
    <property type="entry name" value="Homeodomain-like"/>
    <property type="match status" value="1"/>
</dbReference>
<dbReference type="PANTHER" id="PTHR43280">
    <property type="entry name" value="ARAC-FAMILY TRANSCRIPTIONAL REGULATOR"/>
    <property type="match status" value="1"/>
</dbReference>
<keyword evidence="1" id="KW-0805">Transcription regulation</keyword>
<name>A0A3S1DTI1_9BACT</name>
<dbReference type="AlphaFoldDB" id="A0A3S1DTI1"/>
<evidence type="ECO:0000313" key="4">
    <source>
        <dbReference type="EMBL" id="NSL90961.1"/>
    </source>
</evidence>
<organism evidence="4 5">
    <name type="scientific">Chitinophaga solisilvae</name>
    <dbReference type="NCBI Taxonomy" id="1233460"/>
    <lineage>
        <taxon>Bacteria</taxon>
        <taxon>Pseudomonadati</taxon>
        <taxon>Bacteroidota</taxon>
        <taxon>Chitinophagia</taxon>
        <taxon>Chitinophagales</taxon>
        <taxon>Chitinophagaceae</taxon>
        <taxon>Chitinophaga</taxon>
    </lineage>
</organism>
<keyword evidence="2" id="KW-0238">DNA-binding</keyword>
<dbReference type="GO" id="GO:0003700">
    <property type="term" value="F:DNA-binding transcription factor activity"/>
    <property type="evidence" value="ECO:0007669"/>
    <property type="project" value="InterPro"/>
</dbReference>
<evidence type="ECO:0000256" key="1">
    <source>
        <dbReference type="ARBA" id="ARBA00023015"/>
    </source>
</evidence>
<dbReference type="InterPro" id="IPR018060">
    <property type="entry name" value="HTH_AraC"/>
</dbReference>
<dbReference type="Pfam" id="PF12833">
    <property type="entry name" value="HTH_18"/>
    <property type="match status" value="1"/>
</dbReference>
<dbReference type="EMBL" id="RIAR02000001">
    <property type="protein sequence ID" value="NSL90961.1"/>
    <property type="molecule type" value="Genomic_DNA"/>
</dbReference>
<dbReference type="SMART" id="SM00342">
    <property type="entry name" value="HTH_ARAC"/>
    <property type="match status" value="1"/>
</dbReference>
<dbReference type="RefSeq" id="WP_127033997.1">
    <property type="nucleotide sequence ID" value="NZ_JAABOK010000018.1"/>
</dbReference>
<dbReference type="InterPro" id="IPR009057">
    <property type="entry name" value="Homeodomain-like_sf"/>
</dbReference>
<dbReference type="Gene3D" id="1.10.10.60">
    <property type="entry name" value="Homeodomain-like"/>
    <property type="match status" value="1"/>
</dbReference>
<dbReference type="GO" id="GO:0043565">
    <property type="term" value="F:sequence-specific DNA binding"/>
    <property type="evidence" value="ECO:0007669"/>
    <property type="project" value="InterPro"/>
</dbReference>
<dbReference type="PROSITE" id="PS01124">
    <property type="entry name" value="HTH_ARAC_FAMILY_2"/>
    <property type="match status" value="1"/>
</dbReference>
<reference evidence="4" key="1">
    <citation type="submission" date="2020-05" db="EMBL/GenBank/DDBJ databases">
        <title>Chitinophaga laudate sp. nov., isolated from a tropical peat swamp.</title>
        <authorList>
            <person name="Goh C.B.S."/>
            <person name="Lee M.S."/>
            <person name="Parimannan S."/>
            <person name="Pasbakhsh P."/>
            <person name="Yule C.M."/>
            <person name="Rajandas H."/>
            <person name="Loke S."/>
            <person name="Croft L."/>
            <person name="Tan J.B.L."/>
        </authorList>
    </citation>
    <scope>NUCLEOTIDE SEQUENCE</scope>
    <source>
        <strain evidence="4">Mgbs1</strain>
    </source>
</reference>
<dbReference type="SUPFAM" id="SSF51215">
    <property type="entry name" value="Regulatory protein AraC"/>
    <property type="match status" value="1"/>
</dbReference>
<evidence type="ECO:0000313" key="5">
    <source>
        <dbReference type="Proteomes" id="UP000281028"/>
    </source>
</evidence>
<dbReference type="PANTHER" id="PTHR43280:SF32">
    <property type="entry name" value="TRANSCRIPTIONAL REGULATORY PROTEIN"/>
    <property type="match status" value="1"/>
</dbReference>
<sequence>MTQKREQGAVYKHAEFIRSKGFQYNPDSGFFVMPDLILEEYEEFRTNFRSDFTSVMLVKKGKLKGTLDRKVYTCVTNDLILISPHVLKKTDYVDKDSTVAVLNFTVDFLVDIGIPANKLELYDFFTSKYSPVWQLSAADAGMLSDYFTQLHVRYQQVMDGAPFAKELLQHTFLVMWYELAAMSTRYLSVQTPNITRKESLVISFTNLVQLQFRYQRNVQQYAEQLFVTAKHLTETVKEITGKNAGEIIDDIVIMEAKMLLEDSRLSISEIAELLHFSDQSFFGKFFKRHAGVSPRTFRAMIP</sequence>
<proteinExistence type="predicted"/>
<gene>
    <name evidence="4" type="ORF">ECE50_029320</name>
</gene>
<keyword evidence="5" id="KW-1185">Reference proteome</keyword>
<dbReference type="Proteomes" id="UP000281028">
    <property type="component" value="Unassembled WGS sequence"/>
</dbReference>
<protein>
    <submittedName>
        <fullName evidence="4">AraC family transcriptional regulator</fullName>
    </submittedName>
</protein>
<evidence type="ECO:0000256" key="3">
    <source>
        <dbReference type="ARBA" id="ARBA00023163"/>
    </source>
</evidence>
<keyword evidence="3" id="KW-0804">Transcription</keyword>
<accession>A0A3S1DTI1</accession>
<evidence type="ECO:0000256" key="2">
    <source>
        <dbReference type="ARBA" id="ARBA00023125"/>
    </source>
</evidence>
<dbReference type="InterPro" id="IPR037923">
    <property type="entry name" value="HTH-like"/>
</dbReference>
<dbReference type="OrthoDB" id="1007667at2"/>
<comment type="caution">
    <text evidence="4">The sequence shown here is derived from an EMBL/GenBank/DDBJ whole genome shotgun (WGS) entry which is preliminary data.</text>
</comment>